<dbReference type="SMART" id="SM00360">
    <property type="entry name" value="RRM"/>
    <property type="match status" value="1"/>
</dbReference>
<protein>
    <submittedName>
        <fullName evidence="4">Putative RNA-directed DNA polymerase, eukaryota, reverse transcriptase zinc-binding domain protein</fullName>
    </submittedName>
</protein>
<dbReference type="Pfam" id="PF00076">
    <property type="entry name" value="RRM_1"/>
    <property type="match status" value="1"/>
</dbReference>
<dbReference type="Gene3D" id="3.60.10.10">
    <property type="entry name" value="Endonuclease/exonuclease/phosphatase"/>
    <property type="match status" value="1"/>
</dbReference>
<dbReference type="InterPro" id="IPR036691">
    <property type="entry name" value="Endo/exonu/phosph_ase_sf"/>
</dbReference>
<dbReference type="InterPro" id="IPR000504">
    <property type="entry name" value="RRM_dom"/>
</dbReference>
<keyword evidence="2" id="KW-0472">Membrane</keyword>
<dbReference type="GO" id="GO:0003723">
    <property type="term" value="F:RNA binding"/>
    <property type="evidence" value="ECO:0007669"/>
    <property type="project" value="UniProtKB-UniRule"/>
</dbReference>
<dbReference type="InterPro" id="IPR035979">
    <property type="entry name" value="RBD_domain_sf"/>
</dbReference>
<name>A0A6L2LV25_TANCI</name>
<dbReference type="Pfam" id="PF03372">
    <property type="entry name" value="Exo_endo_phos"/>
    <property type="match status" value="1"/>
</dbReference>
<dbReference type="GO" id="GO:0003964">
    <property type="term" value="F:RNA-directed DNA polymerase activity"/>
    <property type="evidence" value="ECO:0007669"/>
    <property type="project" value="UniProtKB-KW"/>
</dbReference>
<dbReference type="PANTHER" id="PTHR33116">
    <property type="entry name" value="REVERSE TRANSCRIPTASE ZINC-BINDING DOMAIN-CONTAINING PROTEIN-RELATED-RELATED"/>
    <property type="match status" value="1"/>
</dbReference>
<dbReference type="AlphaFoldDB" id="A0A6L2LV25"/>
<evidence type="ECO:0000256" key="1">
    <source>
        <dbReference type="PROSITE-ProRule" id="PRU00176"/>
    </source>
</evidence>
<dbReference type="InterPro" id="IPR012677">
    <property type="entry name" value="Nucleotide-bd_a/b_plait_sf"/>
</dbReference>
<feature type="domain" description="RRM" evidence="3">
    <location>
        <begin position="20"/>
        <end position="80"/>
    </location>
</feature>
<keyword evidence="2" id="KW-1133">Transmembrane helix</keyword>
<dbReference type="InterPro" id="IPR005135">
    <property type="entry name" value="Endo/exonuclease/phosphatase"/>
</dbReference>
<reference evidence="4" key="1">
    <citation type="journal article" date="2019" name="Sci. Rep.">
        <title>Draft genome of Tanacetum cinerariifolium, the natural source of mosquito coil.</title>
        <authorList>
            <person name="Yamashiro T."/>
            <person name="Shiraishi A."/>
            <person name="Satake H."/>
            <person name="Nakayama K."/>
        </authorList>
    </citation>
    <scope>NUCLEOTIDE SEQUENCE</scope>
</reference>
<keyword evidence="2" id="KW-0812">Transmembrane</keyword>
<comment type="caution">
    <text evidence="4">The sequence shown here is derived from an EMBL/GenBank/DDBJ whole genome shotgun (WGS) entry which is preliminary data.</text>
</comment>
<dbReference type="Gene3D" id="3.30.70.330">
    <property type="match status" value="1"/>
</dbReference>
<dbReference type="PANTHER" id="PTHR33116:SF78">
    <property type="entry name" value="OS12G0587133 PROTEIN"/>
    <property type="match status" value="1"/>
</dbReference>
<dbReference type="CDD" id="cd00590">
    <property type="entry name" value="RRM_SF"/>
    <property type="match status" value="1"/>
</dbReference>
<keyword evidence="4" id="KW-0808">Transferase</keyword>
<dbReference type="SUPFAM" id="SSF54928">
    <property type="entry name" value="RNA-binding domain, RBD"/>
    <property type="match status" value="1"/>
</dbReference>
<evidence type="ECO:0000256" key="2">
    <source>
        <dbReference type="SAM" id="Phobius"/>
    </source>
</evidence>
<keyword evidence="4" id="KW-0695">RNA-directed DNA polymerase</keyword>
<feature type="transmembrane region" description="Helical" evidence="2">
    <location>
        <begin position="1021"/>
        <end position="1045"/>
    </location>
</feature>
<evidence type="ECO:0000259" key="3">
    <source>
        <dbReference type="PROSITE" id="PS50102"/>
    </source>
</evidence>
<proteinExistence type="predicted"/>
<dbReference type="SUPFAM" id="SSF56219">
    <property type="entry name" value="DNase I-like"/>
    <property type="match status" value="1"/>
</dbReference>
<keyword evidence="1" id="KW-0694">RNA-binding</keyword>
<sequence length="1046" mass="119386">MAAGHSQSDLNFRLTKKISHSIYVTNFPDSVNSRDLWNKCSVYGTVVDVFIPAKLSKASKRFAFVRFIKVFSLDRLVENLCTIWIGRYHLFANHVRFDRPLKYLGKSSNFPPLNGVQKPQAEGIINSGLKRIKDLNAIPNLQVVLADEGFEDNPSFHGMMEKVYASNNDPVHGEKINDVQLHSSDEEEEEGEMAACEVEGVAETVFGDNSVAAMKNKSTKDDHQSADPFGIYEALKKSEVELKDPSHSLSHPPGFTPLDYARRSRTSLLNKVSESLGSSGGILCMWEESFFRKEHVTVSDYFVAIYGLWIPNKAKILIVEIYAPHDPKFRRILWDYLSTLLSRWNGEVIIMGDFNEVRSSDERRGSYFNSFNARFFNNFISSSSLVDVKIEGYSFTWSHSSANKMSKLDRFLVSDGVISLFPSIPAFCLDRHLSDHRRILLCEVKLDFGPVPFQIYHSWFHFAGFDDMVVQTWGSLSFSDRNGMVRFKKKLQELKKTMRSWIKDKNIQLTCNKRDISDEMRDIDKMLEAGGASDSLIFRRNDLRCQLQDIKSREAMDSMQKSKVKWAIEGDENTNFFHVKKAFRDHYEARFKKPSLARFKINFPFPSRLSQDQVVDLERVVSRDEIRSAVWDCGENKSPGPDGFTFEFFRKYWNYIGPDFCYVVEHFFVNGLIGSVYKVVTKILANRLAMVIKDLVSDTQSAFVAKRQILDGPFILNEVLQWGTFSYAKGSILVNGSPSREFLFYCGLKQGDPLSPYLFILVMESLHLSVCKAVNDRLFNGIRLHGSLYLSHLFYADDALFIGEWSDDNLCVMVGDCMSRHKAWDDVLIKLRTRISKWKAKTLSIGGRLTLLKSVLGASPLYNLSIFKVPKGVLKELESIRNSFFKGVELSEKKITWVAWDKVLDSKKKRGLAFPRLFALETNRNISVKDKMVVALDFSFRKPVRGGVERNQFNDLAAIMDTGRRILLMSSFGVLWLRRSYVVFAVGGRLVGSIGPRFRNGWIGLQKFGFRPKLKPCLMEFSWLLGGLYGVFGIGLSSIPLLLIVR</sequence>
<organism evidence="4">
    <name type="scientific">Tanacetum cinerariifolium</name>
    <name type="common">Dalmatian daisy</name>
    <name type="synonym">Chrysanthemum cinerariifolium</name>
    <dbReference type="NCBI Taxonomy" id="118510"/>
    <lineage>
        <taxon>Eukaryota</taxon>
        <taxon>Viridiplantae</taxon>
        <taxon>Streptophyta</taxon>
        <taxon>Embryophyta</taxon>
        <taxon>Tracheophyta</taxon>
        <taxon>Spermatophyta</taxon>
        <taxon>Magnoliopsida</taxon>
        <taxon>eudicotyledons</taxon>
        <taxon>Gunneridae</taxon>
        <taxon>Pentapetalae</taxon>
        <taxon>asterids</taxon>
        <taxon>campanulids</taxon>
        <taxon>Asterales</taxon>
        <taxon>Asteraceae</taxon>
        <taxon>Asteroideae</taxon>
        <taxon>Anthemideae</taxon>
        <taxon>Anthemidinae</taxon>
        <taxon>Tanacetum</taxon>
    </lineage>
</organism>
<accession>A0A6L2LV25</accession>
<dbReference type="PROSITE" id="PS50102">
    <property type="entry name" value="RRM"/>
    <property type="match status" value="1"/>
</dbReference>
<dbReference type="EMBL" id="BKCJ010004970">
    <property type="protein sequence ID" value="GEU64134.1"/>
    <property type="molecule type" value="Genomic_DNA"/>
</dbReference>
<keyword evidence="4" id="KW-0548">Nucleotidyltransferase</keyword>
<evidence type="ECO:0000313" key="4">
    <source>
        <dbReference type="EMBL" id="GEU64134.1"/>
    </source>
</evidence>
<gene>
    <name evidence="4" type="ORF">Tci_036112</name>
</gene>